<dbReference type="OrthoDB" id="37898at2157"/>
<dbReference type="SUPFAM" id="SSF47240">
    <property type="entry name" value="Ferritin-like"/>
    <property type="match status" value="1"/>
</dbReference>
<dbReference type="AlphaFoldDB" id="A0A089ZG03"/>
<dbReference type="SMART" id="SM00746">
    <property type="entry name" value="TRASH"/>
    <property type="match status" value="1"/>
</dbReference>
<dbReference type="InterPro" id="IPR011017">
    <property type="entry name" value="TRASH_dom"/>
</dbReference>
<dbReference type="InterPro" id="IPR007029">
    <property type="entry name" value="YHS_dom"/>
</dbReference>
<dbReference type="EMBL" id="CP006933">
    <property type="protein sequence ID" value="AIS30963.1"/>
    <property type="molecule type" value="Genomic_DNA"/>
</dbReference>
<dbReference type="Gene3D" id="1.10.620.20">
    <property type="entry name" value="Ribonucleotide Reductase, subunit A"/>
    <property type="match status" value="1"/>
</dbReference>
<dbReference type="GO" id="GO:0016491">
    <property type="term" value="F:oxidoreductase activity"/>
    <property type="evidence" value="ECO:0007669"/>
    <property type="project" value="InterPro"/>
</dbReference>
<dbReference type="Proteomes" id="UP000062768">
    <property type="component" value="Chromosome I"/>
</dbReference>
<sequence>MAVDPICKMDVDEKSAKWVSEYQGKKYYFCAPGCKKEFDENPEKYAEE</sequence>
<evidence type="ECO:0000313" key="4">
    <source>
        <dbReference type="EMBL" id="CEL23752.1"/>
    </source>
</evidence>
<dbReference type="Proteomes" id="UP000606900">
    <property type="component" value="Unassembled WGS sequence"/>
</dbReference>
<organism evidence="2 6">
    <name type="scientific">Methanobacterium formicicum</name>
    <dbReference type="NCBI Taxonomy" id="2162"/>
    <lineage>
        <taxon>Archaea</taxon>
        <taxon>Methanobacteriati</taxon>
        <taxon>Methanobacteriota</taxon>
        <taxon>Methanomada group</taxon>
        <taxon>Methanobacteria</taxon>
        <taxon>Methanobacteriales</taxon>
        <taxon>Methanobacteriaceae</taxon>
        <taxon>Methanobacterium</taxon>
    </lineage>
</organism>
<dbReference type="STRING" id="2162.BRM9_0132"/>
<dbReference type="GeneID" id="32014290"/>
<evidence type="ECO:0000313" key="3">
    <source>
        <dbReference type="EMBL" id="CEA13788.1"/>
    </source>
</evidence>
<feature type="domain" description="TRASH" evidence="1">
    <location>
        <begin position="4"/>
        <end position="42"/>
    </location>
</feature>
<reference evidence="2" key="1">
    <citation type="submission" date="2013-12" db="EMBL/GenBank/DDBJ databases">
        <title>The complete genome sequence of Methanobacterium sp. BRM9.</title>
        <authorList>
            <consortium name="Pastoral Greenhouse Gas Research Consortium"/>
            <person name="Kelly W.J."/>
            <person name="Leahy S.C."/>
            <person name="Perry R."/>
            <person name="Li D."/>
            <person name="Altermann E."/>
            <person name="Lambie S.C."/>
            <person name="Attwood G.T."/>
        </authorList>
    </citation>
    <scope>NUCLEOTIDE SEQUENCE [LARGE SCALE GENOMIC DNA]</scope>
    <source>
        <strain evidence="2">BRM9</strain>
    </source>
</reference>
<dbReference type="InterPro" id="IPR009078">
    <property type="entry name" value="Ferritin-like_SF"/>
</dbReference>
<evidence type="ECO:0000313" key="7">
    <source>
        <dbReference type="Proteomes" id="UP000062768"/>
    </source>
</evidence>
<reference evidence="5" key="3">
    <citation type="submission" date="2020-10" db="EMBL/GenBank/DDBJ databases">
        <title>Dehalococcoides mccartyi of a TCE/Cr reducing biochatode.</title>
        <authorList>
            <person name="Matturro B."/>
        </authorList>
    </citation>
    <scope>NUCLEOTIDE SEQUENCE</scope>
    <source>
        <strain evidence="5">Bin2</strain>
    </source>
</reference>
<dbReference type="Proteomes" id="UP000029661">
    <property type="component" value="Chromosome"/>
</dbReference>
<reference evidence="4" key="2">
    <citation type="submission" date="2014-09" db="EMBL/GenBank/DDBJ databases">
        <authorList>
            <person name="Bishop-Lilly K.A."/>
            <person name="Broomall S.M."/>
            <person name="Chain P.S."/>
            <person name="Chertkov O."/>
            <person name="Coyne S.R."/>
            <person name="Daligault H.E."/>
            <person name="Davenport K.W."/>
            <person name="Erkkila T."/>
            <person name="Frey K.G."/>
            <person name="Gibbons H.S."/>
            <person name="Gu W."/>
            <person name="Jaissle J."/>
            <person name="Johnson S.L."/>
            <person name="Koroleva G.I."/>
            <person name="Ladner J.T."/>
            <person name="Lo C.-C."/>
            <person name="Minogue T.D."/>
            <person name="Munk C."/>
            <person name="Palacios G.F."/>
            <person name="Redden C.L."/>
            <person name="Rosenzweig C.N."/>
            <person name="Scholz M.B."/>
            <person name="Teshima H."/>
            <person name="Xu Y."/>
        </authorList>
    </citation>
    <scope>NUCLEOTIDE SEQUENCE</scope>
    <source>
        <strain evidence="4">Mb9</strain>
    </source>
</reference>
<dbReference type="Pfam" id="PF04945">
    <property type="entry name" value="YHS"/>
    <property type="match status" value="1"/>
</dbReference>
<dbReference type="EMBL" id="LN734822">
    <property type="protein sequence ID" value="CEL23752.1"/>
    <property type="molecule type" value="Genomic_DNA"/>
</dbReference>
<proteinExistence type="predicted"/>
<protein>
    <submittedName>
        <fullName evidence="2">YHS domain-containing protein</fullName>
    </submittedName>
</protein>
<evidence type="ECO:0000313" key="2">
    <source>
        <dbReference type="EMBL" id="AIS30963.1"/>
    </source>
</evidence>
<dbReference type="KEGG" id="mfi:DSM1535_1455"/>
<accession>A0A089ZG03</accession>
<dbReference type="InterPro" id="IPR012348">
    <property type="entry name" value="RNR-like"/>
</dbReference>
<dbReference type="EMBL" id="JADIIL010000009">
    <property type="protein sequence ID" value="MBF4474238.1"/>
    <property type="molecule type" value="Genomic_DNA"/>
</dbReference>
<evidence type="ECO:0000259" key="1">
    <source>
        <dbReference type="SMART" id="SM00746"/>
    </source>
</evidence>
<gene>
    <name evidence="2" type="ORF">BRM9_0132</name>
    <name evidence="3" type="ORF">DSM1535_1455</name>
    <name evidence="5" type="ORF">ISP06_02035</name>
    <name evidence="4" type="ORF">MB9_0096</name>
</gene>
<evidence type="ECO:0000313" key="5">
    <source>
        <dbReference type="EMBL" id="MBF4474238.1"/>
    </source>
</evidence>
<dbReference type="RefSeq" id="WP_081944528.1">
    <property type="nucleotide sequence ID" value="NZ_CALCVY010000146.1"/>
</dbReference>
<keyword evidence="7" id="KW-1185">Reference proteome</keyword>
<name>A0A089ZG03_METFO</name>
<evidence type="ECO:0000313" key="6">
    <source>
        <dbReference type="Proteomes" id="UP000029661"/>
    </source>
</evidence>
<dbReference type="KEGG" id="mfc:BRM9_0132"/>
<dbReference type="PATRIC" id="fig|2162.10.peg.98"/>
<dbReference type="EMBL" id="LN515531">
    <property type="protein sequence ID" value="CEA13788.1"/>
    <property type="molecule type" value="Genomic_DNA"/>
</dbReference>